<keyword evidence="4" id="KW-0503">Monooxygenase</keyword>
<dbReference type="Pfam" id="PF00296">
    <property type="entry name" value="Bac_luciferase"/>
    <property type="match status" value="1"/>
</dbReference>
<dbReference type="PANTHER" id="PTHR42847:SF4">
    <property type="entry name" value="ALKANESULFONATE MONOOXYGENASE-RELATED"/>
    <property type="match status" value="1"/>
</dbReference>
<dbReference type="SUPFAM" id="SSF51679">
    <property type="entry name" value="Bacterial luciferase-like"/>
    <property type="match status" value="1"/>
</dbReference>
<accession>A0A6J4UAN6</accession>
<dbReference type="GO" id="GO:0046306">
    <property type="term" value="P:alkanesulfonate catabolic process"/>
    <property type="evidence" value="ECO:0007669"/>
    <property type="project" value="TreeGrafter"/>
</dbReference>
<dbReference type="AlphaFoldDB" id="A0A6J4UAN6"/>
<evidence type="ECO:0000259" key="6">
    <source>
        <dbReference type="Pfam" id="PF00296"/>
    </source>
</evidence>
<feature type="region of interest" description="Disordered" evidence="5">
    <location>
        <begin position="1"/>
        <end position="22"/>
    </location>
</feature>
<dbReference type="EMBL" id="CADCWJ010000106">
    <property type="protein sequence ID" value="CAA9545327.1"/>
    <property type="molecule type" value="Genomic_DNA"/>
</dbReference>
<name>A0A6J4UAN6_9BACT</name>
<keyword evidence="3" id="KW-0560">Oxidoreductase</keyword>
<protein>
    <recommendedName>
        <fullName evidence="6">Luciferase-like domain-containing protein</fullName>
    </recommendedName>
</protein>
<dbReference type="Gene3D" id="3.20.20.30">
    <property type="entry name" value="Luciferase-like domain"/>
    <property type="match status" value="1"/>
</dbReference>
<sequence length="307" mass="34630">MHAPMQRSAPTPSADSSTVPARGPVFGIQTIQTWTWPEMRDRWQWFESLGFDSLWLPDHFVPTARPEGPFFEAWTLLAALATQTQRARIGIMVSSNTFRHPSLLAKQAVTLDHVSNGRLELGVGAGWFRAEHEMFGLDFPETGELVDRFAETLDLLDRYLSNDITSFAGEYYSLKDAPNRPPPIQRPRPPLVLGAHGPRMIRLAARYADTWNSRGTPDEMRRRNEAMDDACRRYGRDPSAVKRSLLYVVAQMPDEQPWDSVDAFEDFVGRFGAAGVQEFIFQPPPPERFAIVERVATDAIPSLRTSG</sequence>
<evidence type="ECO:0000256" key="1">
    <source>
        <dbReference type="ARBA" id="ARBA00022630"/>
    </source>
</evidence>
<evidence type="ECO:0000256" key="4">
    <source>
        <dbReference type="ARBA" id="ARBA00023033"/>
    </source>
</evidence>
<gene>
    <name evidence="7" type="ORF">AVDCRST_MAG87-422</name>
</gene>
<evidence type="ECO:0000256" key="3">
    <source>
        <dbReference type="ARBA" id="ARBA00023002"/>
    </source>
</evidence>
<organism evidence="7">
    <name type="scientific">uncultured Thermomicrobiales bacterium</name>
    <dbReference type="NCBI Taxonomy" id="1645740"/>
    <lineage>
        <taxon>Bacteria</taxon>
        <taxon>Pseudomonadati</taxon>
        <taxon>Thermomicrobiota</taxon>
        <taxon>Thermomicrobia</taxon>
        <taxon>Thermomicrobiales</taxon>
        <taxon>environmental samples</taxon>
    </lineage>
</organism>
<dbReference type="PANTHER" id="PTHR42847">
    <property type="entry name" value="ALKANESULFONATE MONOOXYGENASE"/>
    <property type="match status" value="1"/>
</dbReference>
<feature type="compositionally biased region" description="Polar residues" evidence="5">
    <location>
        <begin position="8"/>
        <end position="19"/>
    </location>
</feature>
<dbReference type="InterPro" id="IPR011251">
    <property type="entry name" value="Luciferase-like_dom"/>
</dbReference>
<dbReference type="GO" id="GO:0008726">
    <property type="term" value="F:alkanesulfonate monooxygenase activity"/>
    <property type="evidence" value="ECO:0007669"/>
    <property type="project" value="TreeGrafter"/>
</dbReference>
<dbReference type="InterPro" id="IPR050172">
    <property type="entry name" value="SsuD_RutA_monooxygenase"/>
</dbReference>
<feature type="domain" description="Luciferase-like" evidence="6">
    <location>
        <begin position="35"/>
        <end position="262"/>
    </location>
</feature>
<evidence type="ECO:0000256" key="5">
    <source>
        <dbReference type="SAM" id="MobiDB-lite"/>
    </source>
</evidence>
<keyword evidence="1" id="KW-0285">Flavoprotein</keyword>
<evidence type="ECO:0000313" key="7">
    <source>
        <dbReference type="EMBL" id="CAA9545327.1"/>
    </source>
</evidence>
<keyword evidence="2" id="KW-0288">FMN</keyword>
<proteinExistence type="predicted"/>
<evidence type="ECO:0000256" key="2">
    <source>
        <dbReference type="ARBA" id="ARBA00022643"/>
    </source>
</evidence>
<dbReference type="InterPro" id="IPR036661">
    <property type="entry name" value="Luciferase-like_sf"/>
</dbReference>
<reference evidence="7" key="1">
    <citation type="submission" date="2020-02" db="EMBL/GenBank/DDBJ databases">
        <authorList>
            <person name="Meier V. D."/>
        </authorList>
    </citation>
    <scope>NUCLEOTIDE SEQUENCE</scope>
    <source>
        <strain evidence="7">AVDCRST_MAG87</strain>
    </source>
</reference>